<protein>
    <submittedName>
        <fullName evidence="1">Uncharacterized protein</fullName>
    </submittedName>
</protein>
<proteinExistence type="predicted"/>
<dbReference type="AlphaFoldDB" id="A0A2A6BNA3"/>
<organism evidence="1 2">
    <name type="scientific">Pristionchus pacificus</name>
    <name type="common">Parasitic nematode worm</name>
    <dbReference type="NCBI Taxonomy" id="54126"/>
    <lineage>
        <taxon>Eukaryota</taxon>
        <taxon>Metazoa</taxon>
        <taxon>Ecdysozoa</taxon>
        <taxon>Nematoda</taxon>
        <taxon>Chromadorea</taxon>
        <taxon>Rhabditida</taxon>
        <taxon>Rhabditina</taxon>
        <taxon>Diplogasteromorpha</taxon>
        <taxon>Diplogasteroidea</taxon>
        <taxon>Neodiplogasteridae</taxon>
        <taxon>Pristionchus</taxon>
    </lineage>
</organism>
<name>A0A2A6BNA3_PRIPA</name>
<accession>A0A8R1UPP2</accession>
<gene>
    <name evidence="1" type="primary">WBGene00274443</name>
</gene>
<reference evidence="2" key="1">
    <citation type="journal article" date="2008" name="Nat. Genet.">
        <title>The Pristionchus pacificus genome provides a unique perspective on nematode lifestyle and parasitism.</title>
        <authorList>
            <person name="Dieterich C."/>
            <person name="Clifton S.W."/>
            <person name="Schuster L.N."/>
            <person name="Chinwalla A."/>
            <person name="Delehaunty K."/>
            <person name="Dinkelacker I."/>
            <person name="Fulton L."/>
            <person name="Fulton R."/>
            <person name="Godfrey J."/>
            <person name="Minx P."/>
            <person name="Mitreva M."/>
            <person name="Roeseler W."/>
            <person name="Tian H."/>
            <person name="Witte H."/>
            <person name="Yang S.P."/>
            <person name="Wilson R.K."/>
            <person name="Sommer R.J."/>
        </authorList>
    </citation>
    <scope>NUCLEOTIDE SEQUENCE [LARGE SCALE GENOMIC DNA]</scope>
    <source>
        <strain evidence="2">PS312</strain>
    </source>
</reference>
<keyword evidence="2" id="KW-1185">Reference proteome</keyword>
<accession>A0A2A6BNA3</accession>
<dbReference type="EnsemblMetazoa" id="PPA36074.1">
    <property type="protein sequence ID" value="PPA36074.1"/>
    <property type="gene ID" value="WBGene00274443"/>
</dbReference>
<evidence type="ECO:0000313" key="1">
    <source>
        <dbReference type="EnsemblMetazoa" id="PPA36074.1"/>
    </source>
</evidence>
<reference evidence="1" key="2">
    <citation type="submission" date="2022-06" db="UniProtKB">
        <authorList>
            <consortium name="EnsemblMetazoa"/>
        </authorList>
    </citation>
    <scope>IDENTIFICATION</scope>
    <source>
        <strain evidence="1">PS312</strain>
    </source>
</reference>
<sequence length="215" mass="24899">PWIESGIEFEIRATVSSFHTLSRLSDRSKYGSPSLHFMCSLTGQRGERVCKMKRRRPVFRTLRITDTANQLITRANSVSFRVVLWFRDGTNIPVDPHSTYGIYMCTSCLLFARNHAGSLVLSSILERGMIIFIIRIIRMKNPSLHFSRALSPFEIRVAVSSFPTLYLLSDRDDYSYFELYYTSARSHNYLVEFEIRVAVSSFFTVSHQSERRESV</sequence>
<evidence type="ECO:0000313" key="2">
    <source>
        <dbReference type="Proteomes" id="UP000005239"/>
    </source>
</evidence>
<dbReference type="Proteomes" id="UP000005239">
    <property type="component" value="Unassembled WGS sequence"/>
</dbReference>